<gene>
    <name evidence="1" type="ORF">GCM10011578_082490</name>
</gene>
<evidence type="ECO:0000313" key="1">
    <source>
        <dbReference type="EMBL" id="GGN37846.1"/>
    </source>
</evidence>
<proteinExistence type="predicted"/>
<keyword evidence="2" id="KW-1185">Reference proteome</keyword>
<reference evidence="1" key="2">
    <citation type="submission" date="2020-09" db="EMBL/GenBank/DDBJ databases">
        <authorList>
            <person name="Sun Q."/>
            <person name="Zhou Y."/>
        </authorList>
    </citation>
    <scope>NUCLEOTIDE SEQUENCE</scope>
    <source>
        <strain evidence="1">CGMCC 4.7110</strain>
    </source>
</reference>
<dbReference type="Proteomes" id="UP000653411">
    <property type="component" value="Unassembled WGS sequence"/>
</dbReference>
<dbReference type="EMBL" id="BMML01000027">
    <property type="protein sequence ID" value="GGN37846.1"/>
    <property type="molecule type" value="Genomic_DNA"/>
</dbReference>
<organism evidence="1 2">
    <name type="scientific">Streptomyces fuscichromogenes</name>
    <dbReference type="NCBI Taxonomy" id="1324013"/>
    <lineage>
        <taxon>Bacteria</taxon>
        <taxon>Bacillati</taxon>
        <taxon>Actinomycetota</taxon>
        <taxon>Actinomycetes</taxon>
        <taxon>Kitasatosporales</taxon>
        <taxon>Streptomycetaceae</taxon>
        <taxon>Streptomyces</taxon>
    </lineage>
</organism>
<accession>A0A918CW31</accession>
<reference evidence="1" key="1">
    <citation type="journal article" date="2014" name="Int. J. Syst. Evol. Microbiol.">
        <title>Complete genome sequence of Corynebacterium casei LMG S-19264T (=DSM 44701T), isolated from a smear-ripened cheese.</title>
        <authorList>
            <consortium name="US DOE Joint Genome Institute (JGI-PGF)"/>
            <person name="Walter F."/>
            <person name="Albersmeier A."/>
            <person name="Kalinowski J."/>
            <person name="Ruckert C."/>
        </authorList>
    </citation>
    <scope>NUCLEOTIDE SEQUENCE</scope>
    <source>
        <strain evidence="1">CGMCC 4.7110</strain>
    </source>
</reference>
<comment type="caution">
    <text evidence="1">The sequence shown here is derived from an EMBL/GenBank/DDBJ whole genome shotgun (WGS) entry which is preliminary data.</text>
</comment>
<sequence>MNCPWACADGAVMLPCAARPETGDILAGPLPEAVREAGRRPWAVTLDIVPPYPHVPQRALLDEGRQGAARRRPGTWRWSRDSCPPGGCLSSLPSATLTLPWCR</sequence>
<dbReference type="AlphaFoldDB" id="A0A918CW31"/>
<name>A0A918CW31_9ACTN</name>
<protein>
    <submittedName>
        <fullName evidence="1">Uncharacterized protein</fullName>
    </submittedName>
</protein>
<evidence type="ECO:0000313" key="2">
    <source>
        <dbReference type="Proteomes" id="UP000653411"/>
    </source>
</evidence>